<feature type="domain" description="DUF630" evidence="2">
    <location>
        <begin position="1"/>
        <end position="62"/>
    </location>
</feature>
<organism evidence="3">
    <name type="scientific">Sesamum latifolium</name>
    <dbReference type="NCBI Taxonomy" id="2727402"/>
    <lineage>
        <taxon>Eukaryota</taxon>
        <taxon>Viridiplantae</taxon>
        <taxon>Streptophyta</taxon>
        <taxon>Embryophyta</taxon>
        <taxon>Tracheophyta</taxon>
        <taxon>Spermatophyta</taxon>
        <taxon>Magnoliopsida</taxon>
        <taxon>eudicotyledons</taxon>
        <taxon>Gunneridae</taxon>
        <taxon>Pentapetalae</taxon>
        <taxon>asterids</taxon>
        <taxon>lamiids</taxon>
        <taxon>Lamiales</taxon>
        <taxon>Pedaliaceae</taxon>
        <taxon>Sesamum</taxon>
    </lineage>
</organism>
<dbReference type="InterPro" id="IPR006868">
    <property type="entry name" value="DUF630"/>
</dbReference>
<feature type="region of interest" description="Disordered" evidence="1">
    <location>
        <begin position="70"/>
        <end position="94"/>
    </location>
</feature>
<reference evidence="3" key="1">
    <citation type="submission" date="2020-06" db="EMBL/GenBank/DDBJ databases">
        <authorList>
            <person name="Li T."/>
            <person name="Hu X."/>
            <person name="Zhang T."/>
            <person name="Song X."/>
            <person name="Zhang H."/>
            <person name="Dai N."/>
            <person name="Sheng W."/>
            <person name="Hou X."/>
            <person name="Wei L."/>
        </authorList>
    </citation>
    <scope>NUCLEOTIDE SEQUENCE</scope>
    <source>
        <strain evidence="3">KEN1</strain>
        <tissue evidence="3">Leaf</tissue>
    </source>
</reference>
<proteinExistence type="predicted"/>
<protein>
    <recommendedName>
        <fullName evidence="2">DUF630 domain-containing protein</fullName>
    </recommendedName>
</protein>
<accession>A0AAW2XJ66</accession>
<dbReference type="PANTHER" id="PTHR21450:SF17">
    <property type="entry name" value="OS09G0542500 PROTEIN"/>
    <property type="match status" value="1"/>
</dbReference>
<reference evidence="3" key="2">
    <citation type="journal article" date="2024" name="Plant">
        <title>Genomic evolution and insights into agronomic trait innovations of Sesamum species.</title>
        <authorList>
            <person name="Miao H."/>
            <person name="Wang L."/>
            <person name="Qu L."/>
            <person name="Liu H."/>
            <person name="Sun Y."/>
            <person name="Le M."/>
            <person name="Wang Q."/>
            <person name="Wei S."/>
            <person name="Zheng Y."/>
            <person name="Lin W."/>
            <person name="Duan Y."/>
            <person name="Cao H."/>
            <person name="Xiong S."/>
            <person name="Wang X."/>
            <person name="Wei L."/>
            <person name="Li C."/>
            <person name="Ma Q."/>
            <person name="Ju M."/>
            <person name="Zhao R."/>
            <person name="Li G."/>
            <person name="Mu C."/>
            <person name="Tian Q."/>
            <person name="Mei H."/>
            <person name="Zhang T."/>
            <person name="Gao T."/>
            <person name="Zhang H."/>
        </authorList>
    </citation>
    <scope>NUCLEOTIDE SEQUENCE</scope>
    <source>
        <strain evidence="3">KEN1</strain>
    </source>
</reference>
<dbReference type="Pfam" id="PF04783">
    <property type="entry name" value="DUF630"/>
    <property type="match status" value="1"/>
</dbReference>
<evidence type="ECO:0000256" key="1">
    <source>
        <dbReference type="SAM" id="MobiDB-lite"/>
    </source>
</evidence>
<dbReference type="EMBL" id="JACGWN010000003">
    <property type="protein sequence ID" value="KAL0454060.1"/>
    <property type="molecule type" value="Genomic_DNA"/>
</dbReference>
<evidence type="ECO:0000259" key="2">
    <source>
        <dbReference type="Pfam" id="PF04783"/>
    </source>
</evidence>
<feature type="compositionally biased region" description="Pro residues" evidence="1">
    <location>
        <begin position="70"/>
        <end position="83"/>
    </location>
</feature>
<comment type="caution">
    <text evidence="3">The sequence shown here is derived from an EMBL/GenBank/DDBJ whole genome shotgun (WGS) entry which is preliminary data.</text>
</comment>
<sequence length="251" mass="28488">MGCVASRLLEEEEEQVVSICRERKNQLKLAVERRYALADAHYRYCQSLFGVSAAINLFVARHSSPPSPFYITFPPPSPPPSPPKQNQTPSESTKEAIVCESCSSSASSEYCDEECQENNQKVEEQVCGYFYMDMPEAVASPSPQRDFGWDFFNPFVSATRPEVISVYNRISEEDLRVVREQEGIPELEDEEGEKVEEERKHFSVEQEEHGAEVVKAVETSNGIQGEQQEKGLKFIDTPVRAREFVGSIERY</sequence>
<gene>
    <name evidence="3" type="ORF">Slati_0745200</name>
</gene>
<name>A0AAW2XJ66_9LAMI</name>
<dbReference type="AlphaFoldDB" id="A0AAW2XJ66"/>
<evidence type="ECO:0000313" key="3">
    <source>
        <dbReference type="EMBL" id="KAL0454060.1"/>
    </source>
</evidence>
<dbReference type="PANTHER" id="PTHR21450">
    <property type="entry name" value="PROTEIN ALTERED PHOSPHATE STARVATION RESPONSE 1"/>
    <property type="match status" value="1"/>
</dbReference>